<dbReference type="CDD" id="cd00371">
    <property type="entry name" value="HMA"/>
    <property type="match status" value="1"/>
</dbReference>
<feature type="transmembrane region" description="Helical" evidence="1">
    <location>
        <begin position="277"/>
        <end position="300"/>
    </location>
</feature>
<dbReference type="Gene3D" id="3.30.70.100">
    <property type="match status" value="1"/>
</dbReference>
<dbReference type="Gene3D" id="2.60.40.420">
    <property type="entry name" value="Cupredoxins - blue copper proteins"/>
    <property type="match status" value="1"/>
</dbReference>
<dbReference type="EMBL" id="MFGJ01000008">
    <property type="protein sequence ID" value="OGF30895.1"/>
    <property type="molecule type" value="Genomic_DNA"/>
</dbReference>
<dbReference type="InterPro" id="IPR028096">
    <property type="entry name" value="EfeO_Cupredoxin"/>
</dbReference>
<feature type="transmembrane region" description="Helical" evidence="1">
    <location>
        <begin position="89"/>
        <end position="107"/>
    </location>
</feature>
<reference evidence="3 4" key="1">
    <citation type="journal article" date="2016" name="Nat. Commun.">
        <title>Thousands of microbial genomes shed light on interconnected biogeochemical processes in an aquifer system.</title>
        <authorList>
            <person name="Anantharaman K."/>
            <person name="Brown C.T."/>
            <person name="Hug L.A."/>
            <person name="Sharon I."/>
            <person name="Castelle C.J."/>
            <person name="Probst A.J."/>
            <person name="Thomas B.C."/>
            <person name="Singh A."/>
            <person name="Wilkins M.J."/>
            <person name="Karaoz U."/>
            <person name="Brodie E.L."/>
            <person name="Williams K.H."/>
            <person name="Hubbard S.S."/>
            <person name="Banfield J.F."/>
        </authorList>
    </citation>
    <scope>NUCLEOTIDE SEQUENCE [LARGE SCALE GENOMIC DNA]</scope>
</reference>
<feature type="domain" description="HMA" evidence="2">
    <location>
        <begin position="7"/>
        <end position="72"/>
    </location>
</feature>
<dbReference type="InterPro" id="IPR036163">
    <property type="entry name" value="HMA_dom_sf"/>
</dbReference>
<dbReference type="PANTHER" id="PTHR42208:SF1">
    <property type="entry name" value="HEAVY METAL TRANSPORTER"/>
    <property type="match status" value="1"/>
</dbReference>
<dbReference type="STRING" id="1798002.A2478_00385"/>
<dbReference type="SUPFAM" id="SSF49503">
    <property type="entry name" value="Cupredoxins"/>
    <property type="match status" value="1"/>
</dbReference>
<keyword evidence="1" id="KW-1133">Transmembrane helix</keyword>
<feature type="transmembrane region" description="Helical" evidence="1">
    <location>
        <begin position="197"/>
        <end position="229"/>
    </location>
</feature>
<dbReference type="AlphaFoldDB" id="A0A1F5SVY1"/>
<gene>
    <name evidence="3" type="ORF">A2478_00385</name>
</gene>
<comment type="caution">
    <text evidence="3">The sequence shown here is derived from an EMBL/GenBank/DDBJ whole genome shotgun (WGS) entry which is preliminary data.</text>
</comment>
<dbReference type="Pfam" id="PF13386">
    <property type="entry name" value="DsbD_2"/>
    <property type="match status" value="1"/>
</dbReference>
<name>A0A1F5SVY1_9BACT</name>
<keyword evidence="1" id="KW-0812">Transmembrane</keyword>
<evidence type="ECO:0000256" key="1">
    <source>
        <dbReference type="SAM" id="Phobius"/>
    </source>
</evidence>
<dbReference type="PROSITE" id="PS50846">
    <property type="entry name" value="HMA_2"/>
    <property type="match status" value="1"/>
</dbReference>
<evidence type="ECO:0000313" key="4">
    <source>
        <dbReference type="Proteomes" id="UP000179001"/>
    </source>
</evidence>
<dbReference type="PANTHER" id="PTHR42208">
    <property type="entry name" value="HEAVY METAL TRANSPORTER-RELATED"/>
    <property type="match status" value="1"/>
</dbReference>
<evidence type="ECO:0000259" key="2">
    <source>
        <dbReference type="PROSITE" id="PS50846"/>
    </source>
</evidence>
<feature type="transmembrane region" description="Helical" evidence="1">
    <location>
        <begin position="250"/>
        <end position="271"/>
    </location>
</feature>
<dbReference type="InterPro" id="IPR006121">
    <property type="entry name" value="HMA_dom"/>
</dbReference>
<evidence type="ECO:0000313" key="3">
    <source>
        <dbReference type="EMBL" id="OGF30895.1"/>
    </source>
</evidence>
<feature type="transmembrane region" description="Helical" evidence="1">
    <location>
        <begin position="312"/>
        <end position="338"/>
    </location>
</feature>
<dbReference type="Pfam" id="PF00403">
    <property type="entry name" value="HMA"/>
    <property type="match status" value="1"/>
</dbReference>
<dbReference type="Proteomes" id="UP000179001">
    <property type="component" value="Unassembled WGS sequence"/>
</dbReference>
<dbReference type="GO" id="GO:0046872">
    <property type="term" value="F:metal ion binding"/>
    <property type="evidence" value="ECO:0007669"/>
    <property type="project" value="InterPro"/>
</dbReference>
<dbReference type="Pfam" id="PF13473">
    <property type="entry name" value="Cupredoxin_1"/>
    <property type="match status" value="1"/>
</dbReference>
<sequence length="443" mass="49535">MSKSKNKQKILYISGMTCVSCENLISESLKEFEQIKNLQVDHKSHRAIFQLQAPIQNDKLFSKIRELGYEPSWNEIKKIEKKKVTWQKWLMAILIVALLVIVFRYFSTLGVFNGLDGEIGMGMALLIGVIASMSTCLAIVGAVVMSFGAKYETNETSFYQRNLKPHLLFHFGRLLTFFILGGILGIVGSWVSLSTNFMVIFTVFIAVILVWLGLNILGIVPSLTTIFHLPKSSFKTWNQLKNSEHPWAPMILGGITFVLPCGFTQSMQLFAISSGSFWIGGVTMFLFALGTMPVLLGLGVATTRFKNMKFQVLEKVIGMVVILFAIYTLSTGLAVAGINFNLFDSKTEGQVQISNSDVQRIKMEIDFNGFSPNVFRIKKDVPVEWVINAKRLSGCTSEIIIPSMNFRKKLEAGENLIKFTATKAGTVNFSCWMGMVRGKFIVE</sequence>
<feature type="transmembrane region" description="Helical" evidence="1">
    <location>
        <begin position="167"/>
        <end position="191"/>
    </location>
</feature>
<protein>
    <recommendedName>
        <fullName evidence="2">HMA domain-containing protein</fullName>
    </recommendedName>
</protein>
<dbReference type="InterPro" id="IPR039447">
    <property type="entry name" value="UreH-like_TM_dom"/>
</dbReference>
<dbReference type="InterPro" id="IPR008972">
    <property type="entry name" value="Cupredoxin"/>
</dbReference>
<dbReference type="SUPFAM" id="SSF55008">
    <property type="entry name" value="HMA, heavy metal-associated domain"/>
    <property type="match status" value="1"/>
</dbReference>
<keyword evidence="1" id="KW-0472">Membrane</keyword>
<feature type="transmembrane region" description="Helical" evidence="1">
    <location>
        <begin position="119"/>
        <end position="147"/>
    </location>
</feature>
<accession>A0A1F5SVY1</accession>
<organism evidence="3 4">
    <name type="scientific">Candidatus Falkowbacteria bacterium RIFOXYC2_FULL_36_12</name>
    <dbReference type="NCBI Taxonomy" id="1798002"/>
    <lineage>
        <taxon>Bacteria</taxon>
        <taxon>Candidatus Falkowiibacteriota</taxon>
    </lineage>
</organism>
<proteinExistence type="predicted"/>